<evidence type="ECO:0000256" key="1">
    <source>
        <dbReference type="SAM" id="MobiDB-lite"/>
    </source>
</evidence>
<evidence type="ECO:0000313" key="3">
    <source>
        <dbReference type="Proteomes" id="UP000252107"/>
    </source>
</evidence>
<evidence type="ECO:0000313" key="2">
    <source>
        <dbReference type="EMBL" id="RCJ22554.1"/>
    </source>
</evidence>
<reference evidence="2" key="1">
    <citation type="submission" date="2016-04" db="EMBL/GenBank/DDBJ databases">
        <authorList>
            <person name="Tabuchi Yagui T.R."/>
        </authorList>
    </citation>
    <scope>NUCLEOTIDE SEQUENCE [LARGE SCALE GENOMIC DNA]</scope>
    <source>
        <strain evidence="2">NIES-26</strain>
    </source>
</reference>
<dbReference type="InterPro" id="IPR049816">
    <property type="entry name" value="McdB"/>
</dbReference>
<accession>A0A367QH42</accession>
<dbReference type="Pfam" id="PF26392">
    <property type="entry name" value="McdB"/>
    <property type="match status" value="1"/>
</dbReference>
<dbReference type="AlphaFoldDB" id="A0A367QH42"/>
<feature type="region of interest" description="Disordered" evidence="1">
    <location>
        <begin position="1"/>
        <end position="25"/>
    </location>
</feature>
<dbReference type="EMBL" id="LXQD01000325">
    <property type="protein sequence ID" value="RCJ22554.1"/>
    <property type="molecule type" value="Genomic_DNA"/>
</dbReference>
<gene>
    <name evidence="2" type="ORF">A6770_29655</name>
</gene>
<protein>
    <submittedName>
        <fullName evidence="2">Uncharacterized protein</fullName>
    </submittedName>
</protein>
<comment type="caution">
    <text evidence="2">The sequence shown here is derived from an EMBL/GenBank/DDBJ whole genome shotgun (WGS) entry which is preliminary data.</text>
</comment>
<proteinExistence type="predicted"/>
<feature type="compositionally biased region" description="Basic and acidic residues" evidence="1">
    <location>
        <begin position="15"/>
        <end position="25"/>
    </location>
</feature>
<feature type="compositionally biased region" description="Low complexity" evidence="1">
    <location>
        <begin position="1"/>
        <end position="12"/>
    </location>
</feature>
<sequence>MSKSSSQDISISRYQDTKVSTHPELKTKQSTIRLEAELSERLSELCKANGISREVLIEALFEHYEADPQVWQAILALAKAKGEQRMQVANMKRAQSMMQRFS</sequence>
<dbReference type="GO" id="GO:0006355">
    <property type="term" value="P:regulation of DNA-templated transcription"/>
    <property type="evidence" value="ECO:0007669"/>
    <property type="project" value="InterPro"/>
</dbReference>
<keyword evidence="3" id="KW-1185">Reference proteome</keyword>
<organism evidence="2 3">
    <name type="scientific">Nostoc minutum NIES-26</name>
    <dbReference type="NCBI Taxonomy" id="1844469"/>
    <lineage>
        <taxon>Bacteria</taxon>
        <taxon>Bacillati</taxon>
        <taxon>Cyanobacteriota</taxon>
        <taxon>Cyanophyceae</taxon>
        <taxon>Nostocales</taxon>
        <taxon>Nostocaceae</taxon>
        <taxon>Nostoc</taxon>
    </lineage>
</organism>
<name>A0A367QH42_9NOSO</name>
<dbReference type="Proteomes" id="UP000252107">
    <property type="component" value="Unassembled WGS sequence"/>
</dbReference>